<dbReference type="Pfam" id="PF02537">
    <property type="entry name" value="CRCB"/>
    <property type="match status" value="1"/>
</dbReference>
<accession>A0ABV5AVW5</accession>
<evidence type="ECO:0000256" key="10">
    <source>
        <dbReference type="HAMAP-Rule" id="MF_00454"/>
    </source>
</evidence>
<comment type="catalytic activity">
    <reaction evidence="8">
        <text>fluoride(in) = fluoride(out)</text>
        <dbReference type="Rhea" id="RHEA:76159"/>
        <dbReference type="ChEBI" id="CHEBI:17051"/>
    </reaction>
    <physiologicalReaction direction="left-to-right" evidence="8">
        <dbReference type="Rhea" id="RHEA:76160"/>
    </physiologicalReaction>
</comment>
<evidence type="ECO:0000256" key="2">
    <source>
        <dbReference type="ARBA" id="ARBA00022475"/>
    </source>
</evidence>
<dbReference type="EMBL" id="JBHHMI010000012">
    <property type="protein sequence ID" value="MFB5268039.1"/>
    <property type="molecule type" value="Genomic_DNA"/>
</dbReference>
<keyword evidence="10" id="KW-0406">Ion transport</keyword>
<dbReference type="InterPro" id="IPR003691">
    <property type="entry name" value="FluC"/>
</dbReference>
<keyword evidence="10" id="KW-0479">Metal-binding</keyword>
<evidence type="ECO:0000256" key="1">
    <source>
        <dbReference type="ARBA" id="ARBA00004651"/>
    </source>
</evidence>
<keyword evidence="4 10" id="KW-1133">Transmembrane helix</keyword>
<proteinExistence type="inferred from homology"/>
<dbReference type="HAMAP" id="MF_00454">
    <property type="entry name" value="FluC"/>
    <property type="match status" value="1"/>
</dbReference>
<keyword evidence="3 10" id="KW-0812">Transmembrane</keyword>
<dbReference type="RefSeq" id="WP_375356223.1">
    <property type="nucleotide sequence ID" value="NZ_JBHHMI010000012.1"/>
</dbReference>
<evidence type="ECO:0000256" key="9">
    <source>
        <dbReference type="ARBA" id="ARBA00049940"/>
    </source>
</evidence>
<name>A0ABV5AVW5_9BACL</name>
<evidence type="ECO:0000313" key="12">
    <source>
        <dbReference type="Proteomes" id="UP001580346"/>
    </source>
</evidence>
<reference evidence="11 12" key="1">
    <citation type="submission" date="2024-09" db="EMBL/GenBank/DDBJ databases">
        <title>Paenibacillus zeirhizospherea sp. nov., isolated from surface of the maize (Zea mays) roots in a horticulture field, Hungary.</title>
        <authorList>
            <person name="Marton D."/>
            <person name="Farkas M."/>
            <person name="Bedics A."/>
            <person name="Toth E."/>
            <person name="Tancsics A."/>
            <person name="Boka K."/>
            <person name="Maroti G."/>
            <person name="Kriszt B."/>
            <person name="Cserhati M."/>
        </authorList>
    </citation>
    <scope>NUCLEOTIDE SEQUENCE [LARGE SCALE GENOMIC DNA]</scope>
    <source>
        <strain evidence="11 12">KCTC 33519</strain>
    </source>
</reference>
<comment type="activity regulation">
    <text evidence="10">Na(+) is not transported, but it plays an essential structural role and its presence is essential for fluoride channel function.</text>
</comment>
<evidence type="ECO:0000256" key="7">
    <source>
        <dbReference type="ARBA" id="ARBA00035120"/>
    </source>
</evidence>
<feature type="transmembrane region" description="Helical" evidence="10">
    <location>
        <begin position="32"/>
        <end position="52"/>
    </location>
</feature>
<evidence type="ECO:0000256" key="5">
    <source>
        <dbReference type="ARBA" id="ARBA00023136"/>
    </source>
</evidence>
<dbReference type="Proteomes" id="UP001580346">
    <property type="component" value="Unassembled WGS sequence"/>
</dbReference>
<keyword evidence="6 10" id="KW-0407">Ion channel</keyword>
<comment type="similarity">
    <text evidence="7 10">Belongs to the fluoride channel Fluc/FEX (TC 1.A.43) family.</text>
</comment>
<keyword evidence="12" id="KW-1185">Reference proteome</keyword>
<keyword evidence="5 10" id="KW-0472">Membrane</keyword>
<evidence type="ECO:0000256" key="8">
    <source>
        <dbReference type="ARBA" id="ARBA00035585"/>
    </source>
</evidence>
<comment type="caution">
    <text evidence="11">The sequence shown here is derived from an EMBL/GenBank/DDBJ whole genome shotgun (WGS) entry which is preliminary data.</text>
</comment>
<feature type="binding site" evidence="10">
    <location>
        <position position="74"/>
    </location>
    <ligand>
        <name>Na(+)</name>
        <dbReference type="ChEBI" id="CHEBI:29101"/>
        <note>structural</note>
    </ligand>
</feature>
<evidence type="ECO:0000256" key="3">
    <source>
        <dbReference type="ARBA" id="ARBA00022692"/>
    </source>
</evidence>
<protein>
    <recommendedName>
        <fullName evidence="10">Fluoride-specific ion channel FluC</fullName>
    </recommendedName>
</protein>
<organism evidence="11 12">
    <name type="scientific">Paenibacillus enshidis</name>
    <dbReference type="NCBI Taxonomy" id="1458439"/>
    <lineage>
        <taxon>Bacteria</taxon>
        <taxon>Bacillati</taxon>
        <taxon>Bacillota</taxon>
        <taxon>Bacilli</taxon>
        <taxon>Bacillales</taxon>
        <taxon>Paenibacillaceae</taxon>
        <taxon>Paenibacillus</taxon>
    </lineage>
</organism>
<feature type="transmembrane region" description="Helical" evidence="10">
    <location>
        <begin position="64"/>
        <end position="84"/>
    </location>
</feature>
<dbReference type="PANTHER" id="PTHR28259:SF1">
    <property type="entry name" value="FLUORIDE EXPORT PROTEIN 1-RELATED"/>
    <property type="match status" value="1"/>
</dbReference>
<feature type="binding site" evidence="10">
    <location>
        <position position="77"/>
    </location>
    <ligand>
        <name>Na(+)</name>
        <dbReference type="ChEBI" id="CHEBI:29101"/>
        <note>structural</note>
    </ligand>
</feature>
<dbReference type="NCBIfam" id="TIGR00494">
    <property type="entry name" value="crcB"/>
    <property type="match status" value="1"/>
</dbReference>
<keyword evidence="2 10" id="KW-1003">Cell membrane</keyword>
<gene>
    <name evidence="10 11" type="primary">crcB</name>
    <name evidence="10" type="synonym">fluC</name>
    <name evidence="11" type="ORF">ACE41H_14830</name>
</gene>
<keyword evidence="10" id="KW-0813">Transport</keyword>
<evidence type="ECO:0000313" key="11">
    <source>
        <dbReference type="EMBL" id="MFB5268039.1"/>
    </source>
</evidence>
<evidence type="ECO:0000256" key="6">
    <source>
        <dbReference type="ARBA" id="ARBA00023303"/>
    </source>
</evidence>
<feature type="transmembrane region" description="Helical" evidence="10">
    <location>
        <begin position="96"/>
        <end position="117"/>
    </location>
</feature>
<dbReference type="PANTHER" id="PTHR28259">
    <property type="entry name" value="FLUORIDE EXPORT PROTEIN 1-RELATED"/>
    <property type="match status" value="1"/>
</dbReference>
<comment type="function">
    <text evidence="9 10">Fluoride-specific ion channel. Important for reducing fluoride concentration in the cell, thus reducing its toxicity.</text>
</comment>
<comment type="subcellular location">
    <subcellularLocation>
        <location evidence="1 10">Cell membrane</location>
        <topology evidence="1 10">Multi-pass membrane protein</topology>
    </subcellularLocation>
</comment>
<sequence>MKDLIYVGAGGLLGTLCRYGVQKWVPTAAGGFPLAVLLINLSGCLFLGWFFTVTPGAWRIPPRLRLAIGTGFTGGFTTFSTFTVDALRLWSEGKAAVSLLYILASLLGGLLMSLAGIRLGQYMASRSGGGTAV</sequence>
<keyword evidence="10" id="KW-0915">Sodium</keyword>
<evidence type="ECO:0000256" key="4">
    <source>
        <dbReference type="ARBA" id="ARBA00022989"/>
    </source>
</evidence>